<sequence length="81" mass="8326">MDSSVERRPAGAVYDNVLLGAPLDHDDLVVPGQRPQTATADPDAEASGPADPAPGVPRPVDPPAWTSVEYRPWGPASLGAG</sequence>
<reference evidence="2" key="1">
    <citation type="submission" date="2022-01" db="EMBL/GenBank/DDBJ databases">
        <title>Genome-Based Taxonomic Classification of the Phylum Actinobacteria.</title>
        <authorList>
            <person name="Gao Y."/>
        </authorList>
    </citation>
    <scope>NUCLEOTIDE SEQUENCE</scope>
    <source>
        <strain evidence="2">KLBMP 8922</strain>
    </source>
</reference>
<proteinExistence type="predicted"/>
<organism evidence="2 3">
    <name type="scientific">Yinghuangia soli</name>
    <dbReference type="NCBI Taxonomy" id="2908204"/>
    <lineage>
        <taxon>Bacteria</taxon>
        <taxon>Bacillati</taxon>
        <taxon>Actinomycetota</taxon>
        <taxon>Actinomycetes</taxon>
        <taxon>Kitasatosporales</taxon>
        <taxon>Streptomycetaceae</taxon>
        <taxon>Yinghuangia</taxon>
    </lineage>
</organism>
<protein>
    <submittedName>
        <fullName evidence="2">Uncharacterized protein</fullName>
    </submittedName>
</protein>
<feature type="region of interest" description="Disordered" evidence="1">
    <location>
        <begin position="20"/>
        <end position="81"/>
    </location>
</feature>
<evidence type="ECO:0000313" key="3">
    <source>
        <dbReference type="Proteomes" id="UP001165378"/>
    </source>
</evidence>
<feature type="compositionally biased region" description="Pro residues" evidence="1">
    <location>
        <begin position="51"/>
        <end position="62"/>
    </location>
</feature>
<name>A0AA41Q496_9ACTN</name>
<comment type="caution">
    <text evidence="2">The sequence shown here is derived from an EMBL/GenBank/DDBJ whole genome shotgun (WGS) entry which is preliminary data.</text>
</comment>
<evidence type="ECO:0000256" key="1">
    <source>
        <dbReference type="SAM" id="MobiDB-lite"/>
    </source>
</evidence>
<dbReference type="AlphaFoldDB" id="A0AA41Q496"/>
<accession>A0AA41Q496</accession>
<gene>
    <name evidence="2" type="ORF">LZ495_29200</name>
</gene>
<dbReference type="EMBL" id="JAKFHA010000022">
    <property type="protein sequence ID" value="MCF2531273.1"/>
    <property type="molecule type" value="Genomic_DNA"/>
</dbReference>
<keyword evidence="3" id="KW-1185">Reference proteome</keyword>
<dbReference type="Proteomes" id="UP001165378">
    <property type="component" value="Unassembled WGS sequence"/>
</dbReference>
<evidence type="ECO:0000313" key="2">
    <source>
        <dbReference type="EMBL" id="MCF2531273.1"/>
    </source>
</evidence>
<dbReference type="RefSeq" id="WP_235055933.1">
    <property type="nucleotide sequence ID" value="NZ_JAKFHA010000022.1"/>
</dbReference>